<organism evidence="1 2">
    <name type="scientific">Lacimicrobium alkaliphilum</name>
    <dbReference type="NCBI Taxonomy" id="1526571"/>
    <lineage>
        <taxon>Bacteria</taxon>
        <taxon>Pseudomonadati</taxon>
        <taxon>Pseudomonadota</taxon>
        <taxon>Gammaproteobacteria</taxon>
        <taxon>Alteromonadales</taxon>
        <taxon>Alteromonadaceae</taxon>
        <taxon>Lacimicrobium</taxon>
    </lineage>
</organism>
<proteinExistence type="predicted"/>
<evidence type="ECO:0000313" key="2">
    <source>
        <dbReference type="Proteomes" id="UP000614272"/>
    </source>
</evidence>
<dbReference type="Gene3D" id="1.20.120.330">
    <property type="entry name" value="Nucleotidyltransferases domain 2"/>
    <property type="match status" value="1"/>
</dbReference>
<accession>A0ABQ1R836</accession>
<dbReference type="Pfam" id="PF08780">
    <property type="entry name" value="NTase_sub_bind"/>
    <property type="match status" value="1"/>
</dbReference>
<dbReference type="InterPro" id="IPR010235">
    <property type="entry name" value="HepT"/>
</dbReference>
<keyword evidence="2" id="KW-1185">Reference proteome</keyword>
<gene>
    <name evidence="1" type="ORF">GCM10011357_11470</name>
</gene>
<evidence type="ECO:0000313" key="1">
    <source>
        <dbReference type="EMBL" id="GGD57785.1"/>
    </source>
</evidence>
<dbReference type="Proteomes" id="UP000614272">
    <property type="component" value="Unassembled WGS sequence"/>
</dbReference>
<protein>
    <submittedName>
        <fullName evidence="1">Nucleotidyltransferase</fullName>
    </submittedName>
</protein>
<comment type="caution">
    <text evidence="1">The sequence shown here is derived from an EMBL/GenBank/DDBJ whole genome shotgun (WGS) entry which is preliminary data.</text>
</comment>
<name>A0ABQ1R836_9ALTE</name>
<dbReference type="NCBIfam" id="TIGR01987">
    <property type="entry name" value="HI0074"/>
    <property type="match status" value="1"/>
</dbReference>
<reference evidence="2" key="1">
    <citation type="journal article" date="2019" name="Int. J. Syst. Evol. Microbiol.">
        <title>The Global Catalogue of Microorganisms (GCM) 10K type strain sequencing project: providing services to taxonomists for standard genome sequencing and annotation.</title>
        <authorList>
            <consortium name="The Broad Institute Genomics Platform"/>
            <consortium name="The Broad Institute Genome Sequencing Center for Infectious Disease"/>
            <person name="Wu L."/>
            <person name="Ma J."/>
        </authorList>
    </citation>
    <scope>NUCLEOTIDE SEQUENCE [LARGE SCALE GENOMIC DNA]</scope>
    <source>
        <strain evidence="2">CGMCC 1.12923</strain>
    </source>
</reference>
<dbReference type="RefSeq" id="WP_099034069.1">
    <property type="nucleotide sequence ID" value="NZ_BMGJ01000003.1"/>
</dbReference>
<dbReference type="EMBL" id="BMGJ01000003">
    <property type="protein sequence ID" value="GGD57785.1"/>
    <property type="molecule type" value="Genomic_DNA"/>
</dbReference>
<sequence>MHRLKERTEEFLKATSQLERAVQQPKDEFIRDSVIQRFEFSYELSWKMLKLKLEEEGLEARTPRQVFQESLVAGFIQDGNLWSELQKQRNLTTHTYDESLAESVYQFIAEQGLALFQQLACVAKQW</sequence>
<dbReference type="SUPFAM" id="SSF81593">
    <property type="entry name" value="Nucleotidyltransferase substrate binding subunit/domain"/>
    <property type="match status" value="1"/>
</dbReference>